<proteinExistence type="predicted"/>
<name>A0ABU1BT53_9BURK</name>
<organism evidence="1 2">
    <name type="scientific">Keguizhuia sedimenti</name>
    <dbReference type="NCBI Taxonomy" id="3064264"/>
    <lineage>
        <taxon>Bacteria</taxon>
        <taxon>Pseudomonadati</taxon>
        <taxon>Pseudomonadota</taxon>
        <taxon>Betaproteobacteria</taxon>
        <taxon>Burkholderiales</taxon>
        <taxon>Oxalobacteraceae</taxon>
        <taxon>Keguizhuia</taxon>
    </lineage>
</organism>
<protein>
    <submittedName>
        <fullName evidence="1">Uncharacterized protein</fullName>
    </submittedName>
</protein>
<dbReference type="RefSeq" id="WP_338438220.1">
    <property type="nucleotide sequence ID" value="NZ_JAUYVH010000018.1"/>
</dbReference>
<evidence type="ECO:0000313" key="1">
    <source>
        <dbReference type="EMBL" id="MDQ9172205.1"/>
    </source>
</evidence>
<evidence type="ECO:0000313" key="2">
    <source>
        <dbReference type="Proteomes" id="UP001225596"/>
    </source>
</evidence>
<keyword evidence="2" id="KW-1185">Reference proteome</keyword>
<dbReference type="Proteomes" id="UP001225596">
    <property type="component" value="Unassembled WGS sequence"/>
</dbReference>
<gene>
    <name evidence="1" type="ORF">Q8A64_17475</name>
</gene>
<dbReference type="EMBL" id="JAUYVH010000018">
    <property type="protein sequence ID" value="MDQ9172205.1"/>
    <property type="molecule type" value="Genomic_DNA"/>
</dbReference>
<sequence>MNDARKVELLNALFFIFAKKHQASIGESVPVKTLWINMSDAGFTDPDELGELMQIALDGSFAVHTPGGPGDPGGLALTEAGYAASRNV</sequence>
<reference evidence="1 2" key="1">
    <citation type="submission" date="2023-08" db="EMBL/GenBank/DDBJ databases">
        <title>Oxalobacteraceae gen .nov., isolated from river sludge outside the plant.</title>
        <authorList>
            <person name="Zhao S.Y."/>
        </authorList>
    </citation>
    <scope>NUCLEOTIDE SEQUENCE [LARGE SCALE GENOMIC DNA]</scope>
    <source>
        <strain evidence="1 2">R-40</strain>
    </source>
</reference>
<comment type="caution">
    <text evidence="1">The sequence shown here is derived from an EMBL/GenBank/DDBJ whole genome shotgun (WGS) entry which is preliminary data.</text>
</comment>
<accession>A0ABU1BT53</accession>